<dbReference type="RefSeq" id="WP_084024932.1">
    <property type="nucleotide sequence ID" value="NZ_LQPE01000039.1"/>
</dbReference>
<protein>
    <submittedName>
        <fullName evidence="2">Uncharacterized protein</fullName>
    </submittedName>
</protein>
<comment type="caution">
    <text evidence="2">The sequence shown here is derived from an EMBL/GenBank/DDBJ whole genome shotgun (WGS) entry which is preliminary data.</text>
</comment>
<dbReference type="EMBL" id="LQPE01000039">
    <property type="protein sequence ID" value="ORW07734.1"/>
    <property type="molecule type" value="Genomic_DNA"/>
</dbReference>
<feature type="transmembrane region" description="Helical" evidence="1">
    <location>
        <begin position="6"/>
        <end position="23"/>
    </location>
</feature>
<dbReference type="Proteomes" id="UP000193487">
    <property type="component" value="Unassembled WGS sequence"/>
</dbReference>
<evidence type="ECO:0000256" key="1">
    <source>
        <dbReference type="SAM" id="Phobius"/>
    </source>
</evidence>
<keyword evidence="1" id="KW-1133">Transmembrane helix</keyword>
<evidence type="ECO:0000313" key="2">
    <source>
        <dbReference type="EMBL" id="ORW07734.1"/>
    </source>
</evidence>
<feature type="transmembrane region" description="Helical" evidence="1">
    <location>
        <begin position="59"/>
        <end position="77"/>
    </location>
</feature>
<evidence type="ECO:0000313" key="3">
    <source>
        <dbReference type="Proteomes" id="UP000193487"/>
    </source>
</evidence>
<sequence>MRLGIVLILAVVEVILFYILVTREPRSAGTGRQQYAFAAGGIVLAAVVVGAQRDHLSDPVAAAIVVFFLANALALGISAARQNTRDRADAQIRAELRDDVPGADTASGEDP</sequence>
<keyword evidence="3" id="KW-1185">Reference proteome</keyword>
<dbReference type="AlphaFoldDB" id="A0A1X1Y9P2"/>
<keyword evidence="1" id="KW-0812">Transmembrane</keyword>
<accession>A0A1X1Y9P2</accession>
<feature type="transmembrane region" description="Helical" evidence="1">
    <location>
        <begin position="35"/>
        <end position="53"/>
    </location>
</feature>
<name>A0A1X1Y9P2_9MYCO</name>
<gene>
    <name evidence="2" type="ORF">AWC14_24470</name>
</gene>
<organism evidence="2 3">
    <name type="scientific">Mycobacterium kyorinense</name>
    <dbReference type="NCBI Taxonomy" id="487514"/>
    <lineage>
        <taxon>Bacteria</taxon>
        <taxon>Bacillati</taxon>
        <taxon>Actinomycetota</taxon>
        <taxon>Actinomycetes</taxon>
        <taxon>Mycobacteriales</taxon>
        <taxon>Mycobacteriaceae</taxon>
        <taxon>Mycobacterium</taxon>
    </lineage>
</organism>
<keyword evidence="1" id="KW-0472">Membrane</keyword>
<proteinExistence type="predicted"/>
<reference evidence="2 3" key="1">
    <citation type="submission" date="2016-01" db="EMBL/GenBank/DDBJ databases">
        <title>The new phylogeny of the genus Mycobacterium.</title>
        <authorList>
            <person name="Tarcisio F."/>
            <person name="Conor M."/>
            <person name="Antonella G."/>
            <person name="Elisabetta G."/>
            <person name="Giulia F.S."/>
            <person name="Sara T."/>
            <person name="Anna F."/>
            <person name="Clotilde B."/>
            <person name="Roberto B."/>
            <person name="Veronica D.S."/>
            <person name="Fabio R."/>
            <person name="Monica P."/>
            <person name="Olivier J."/>
            <person name="Enrico T."/>
            <person name="Nicola S."/>
        </authorList>
    </citation>
    <scope>NUCLEOTIDE SEQUENCE [LARGE SCALE GENOMIC DNA]</scope>
    <source>
        <strain evidence="2 3">DSM 45166</strain>
    </source>
</reference>